<dbReference type="VEuPathDB" id="VectorBase:ASIC003610"/>
<dbReference type="EMBL" id="ATLV01012292">
    <property type="status" value="NOT_ANNOTATED_CDS"/>
    <property type="molecule type" value="Genomic_DNA"/>
</dbReference>
<keyword evidence="3" id="KW-1185">Reference proteome</keyword>
<evidence type="ECO:0000313" key="2">
    <source>
        <dbReference type="EnsemblMetazoa" id="ASIC003610-PA"/>
    </source>
</evidence>
<proteinExistence type="predicted"/>
<evidence type="ECO:0000313" key="1">
    <source>
        <dbReference type="EMBL" id="KFB36475.1"/>
    </source>
</evidence>
<accession>A0A084VET1</accession>
<dbReference type="AlphaFoldDB" id="A0A084VET1"/>
<reference evidence="1 3" key="1">
    <citation type="journal article" date="2014" name="BMC Genomics">
        <title>Genome sequence of Anopheles sinensis provides insight into genetics basis of mosquito competence for malaria parasites.</title>
        <authorList>
            <person name="Zhou D."/>
            <person name="Zhang D."/>
            <person name="Ding G."/>
            <person name="Shi L."/>
            <person name="Hou Q."/>
            <person name="Ye Y."/>
            <person name="Xu Y."/>
            <person name="Zhou H."/>
            <person name="Xiong C."/>
            <person name="Li S."/>
            <person name="Yu J."/>
            <person name="Hong S."/>
            <person name="Yu X."/>
            <person name="Zou P."/>
            <person name="Chen C."/>
            <person name="Chang X."/>
            <person name="Wang W."/>
            <person name="Lv Y."/>
            <person name="Sun Y."/>
            <person name="Ma L."/>
            <person name="Shen B."/>
            <person name="Zhu C."/>
        </authorList>
    </citation>
    <scope>NUCLEOTIDE SEQUENCE [LARGE SCALE GENOMIC DNA]</scope>
</reference>
<dbReference type="EnsemblMetazoa" id="ASIC003610-RA">
    <property type="protein sequence ID" value="ASIC003610-PA"/>
    <property type="gene ID" value="ASIC003610"/>
</dbReference>
<name>A0A084VET1_ANOSI</name>
<sequence>MYMKTTQKGWSGSGGRWTVVAQGDYRRSKSDCATASPALLASLPGGGVTASKNLSRDSITVVACMHTPPVHAGDTITVMSQPTCRPNSPSRAFGHGAWA</sequence>
<evidence type="ECO:0000313" key="3">
    <source>
        <dbReference type="Proteomes" id="UP000030765"/>
    </source>
</evidence>
<gene>
    <name evidence="1" type="ORF">ZHAS_00003610</name>
</gene>
<reference evidence="2" key="2">
    <citation type="submission" date="2020-05" db="UniProtKB">
        <authorList>
            <consortium name="EnsemblMetazoa"/>
        </authorList>
    </citation>
    <scope>IDENTIFICATION</scope>
</reference>
<protein>
    <submittedName>
        <fullName evidence="1 2">Uncharacterized protein</fullName>
    </submittedName>
</protein>
<organism evidence="1">
    <name type="scientific">Anopheles sinensis</name>
    <name type="common">Mosquito</name>
    <dbReference type="NCBI Taxonomy" id="74873"/>
    <lineage>
        <taxon>Eukaryota</taxon>
        <taxon>Metazoa</taxon>
        <taxon>Ecdysozoa</taxon>
        <taxon>Arthropoda</taxon>
        <taxon>Hexapoda</taxon>
        <taxon>Insecta</taxon>
        <taxon>Pterygota</taxon>
        <taxon>Neoptera</taxon>
        <taxon>Endopterygota</taxon>
        <taxon>Diptera</taxon>
        <taxon>Nematocera</taxon>
        <taxon>Culicoidea</taxon>
        <taxon>Culicidae</taxon>
        <taxon>Anophelinae</taxon>
        <taxon>Anopheles</taxon>
    </lineage>
</organism>
<dbReference type="EMBL" id="KE524779">
    <property type="protein sequence ID" value="KFB36475.1"/>
    <property type="molecule type" value="Genomic_DNA"/>
</dbReference>
<dbReference type="Proteomes" id="UP000030765">
    <property type="component" value="Unassembled WGS sequence"/>
</dbReference>